<name>A0ABW1S7M2_9PROT</name>
<dbReference type="SUPFAM" id="SSF56935">
    <property type="entry name" value="Porins"/>
    <property type="match status" value="1"/>
</dbReference>
<dbReference type="Pfam" id="PF00593">
    <property type="entry name" value="TonB_dep_Rec_b-barrel"/>
    <property type="match status" value="1"/>
</dbReference>
<dbReference type="InterPro" id="IPR000531">
    <property type="entry name" value="Beta-barrel_TonB"/>
</dbReference>
<evidence type="ECO:0000256" key="1">
    <source>
        <dbReference type="ARBA" id="ARBA00004571"/>
    </source>
</evidence>
<dbReference type="InterPro" id="IPR012910">
    <property type="entry name" value="Plug_dom"/>
</dbReference>
<keyword evidence="9 11" id="KW-0472">Membrane</keyword>
<sequence length="757" mass="83671">MKNLKYGVAVLPILLCGLSYAQDVVEASSDTVAEDQVATMDAVIVTAQFRSQSLQDIPIAVTALSDEQLQNQRITNALDLSNLAPGLRIASGDAAANPKIFIRGVGLADFNPSSSAGVSMYVDHVLYGSPLSQMSGFFDLERIEVLRGPQGTLYGRNTTGGALNIVSKDPTDEFTMDASVDYGSYNRLNANVGFGGPIIEDKLSYRFAAMALTDEGYTENRATGNDVNESDRWAVRGKLLFTPTADLEIKGMVSFFQNRGSARQIKHRALFPGTAEATDPTTGYCAPGYFNSGLCTDVLGYADTSSDPYSIESNLEGEDQVDVVTSSLEVVYHMDSMDFISITAYQASDRDDIENTDANPLQMIEARYRAQQSQFTQEFRLQSSDDKALSWVLGGYYLNDDLQDNSSYDILRILRPMYMSPENPLGISPADSVGLFGWPYTQKTESWAVFGQADYDVTDKLTATVGLRWSSDKKEMDYVSQVEDGLITLLTFRDDETFSDWSGRLGLSYQYTPNTNFYAMYNRGYKSGGYFGGQATSADQLEPYDNETLNAFEVGSKNDLFGWARLNLAAFYYDYQDQQVFAQVLRNGVTTQVLDNAASSTIYGLEAEFSAQLTEGLNVGLNGSWLESEIEEFESEGEDYSGNPLQHAPEFSLSGTVNYEFNLANGSQLFTDWDANYRSKVYFNNTKTERLSEEGKTIVNGQIGWRSADGILETGLFVKNVFDEEYLVGISNIESLGVDLLSYAEPQMYGAFLRLSY</sequence>
<feature type="signal peptide" evidence="13">
    <location>
        <begin position="1"/>
        <end position="21"/>
    </location>
</feature>
<evidence type="ECO:0000256" key="11">
    <source>
        <dbReference type="PROSITE-ProRule" id="PRU01360"/>
    </source>
</evidence>
<feature type="domain" description="TonB-dependent receptor plug" evidence="15">
    <location>
        <begin position="54"/>
        <end position="162"/>
    </location>
</feature>
<evidence type="ECO:0000313" key="17">
    <source>
        <dbReference type="Proteomes" id="UP001596303"/>
    </source>
</evidence>
<proteinExistence type="inferred from homology"/>
<keyword evidence="10 11" id="KW-0998">Cell outer membrane</keyword>
<evidence type="ECO:0000256" key="4">
    <source>
        <dbReference type="ARBA" id="ARBA00022496"/>
    </source>
</evidence>
<dbReference type="EMBL" id="JBHSSW010000005">
    <property type="protein sequence ID" value="MFC6197671.1"/>
    <property type="molecule type" value="Genomic_DNA"/>
</dbReference>
<comment type="subcellular location">
    <subcellularLocation>
        <location evidence="1 11">Cell outer membrane</location>
        <topology evidence="1 11">Multi-pass membrane protein</topology>
    </subcellularLocation>
</comment>
<evidence type="ECO:0000256" key="7">
    <source>
        <dbReference type="ARBA" id="ARBA00023065"/>
    </source>
</evidence>
<evidence type="ECO:0000256" key="3">
    <source>
        <dbReference type="ARBA" id="ARBA00022452"/>
    </source>
</evidence>
<keyword evidence="8 12" id="KW-0798">TonB box</keyword>
<protein>
    <submittedName>
        <fullName evidence="16">TonB-dependent receptor</fullName>
    </submittedName>
</protein>
<evidence type="ECO:0000256" key="9">
    <source>
        <dbReference type="ARBA" id="ARBA00023136"/>
    </source>
</evidence>
<keyword evidence="4" id="KW-0410">Iron transport</keyword>
<feature type="domain" description="TonB-dependent receptor-like beta-barrel" evidence="14">
    <location>
        <begin position="325"/>
        <end position="720"/>
    </location>
</feature>
<reference evidence="17" key="1">
    <citation type="journal article" date="2019" name="Int. J. Syst. Evol. Microbiol.">
        <title>The Global Catalogue of Microorganisms (GCM) 10K type strain sequencing project: providing services to taxonomists for standard genome sequencing and annotation.</title>
        <authorList>
            <consortium name="The Broad Institute Genomics Platform"/>
            <consortium name="The Broad Institute Genome Sequencing Center for Infectious Disease"/>
            <person name="Wu L."/>
            <person name="Ma J."/>
        </authorList>
    </citation>
    <scope>NUCLEOTIDE SEQUENCE [LARGE SCALE GENOMIC DNA]</scope>
    <source>
        <strain evidence="17">CGMCC-1.15741</strain>
    </source>
</reference>
<keyword evidence="2 11" id="KW-0813">Transport</keyword>
<feature type="chain" id="PRO_5045142594" evidence="13">
    <location>
        <begin position="22"/>
        <end position="757"/>
    </location>
</feature>
<evidence type="ECO:0000256" key="12">
    <source>
        <dbReference type="RuleBase" id="RU003357"/>
    </source>
</evidence>
<evidence type="ECO:0000256" key="6">
    <source>
        <dbReference type="ARBA" id="ARBA00023004"/>
    </source>
</evidence>
<comment type="similarity">
    <text evidence="11 12">Belongs to the TonB-dependent receptor family.</text>
</comment>
<dbReference type="PROSITE" id="PS52016">
    <property type="entry name" value="TONB_DEPENDENT_REC_3"/>
    <property type="match status" value="1"/>
</dbReference>
<keyword evidence="3 11" id="KW-1134">Transmembrane beta strand</keyword>
<dbReference type="InterPro" id="IPR039426">
    <property type="entry name" value="TonB-dep_rcpt-like"/>
</dbReference>
<dbReference type="InterPro" id="IPR036942">
    <property type="entry name" value="Beta-barrel_TonB_sf"/>
</dbReference>
<dbReference type="PANTHER" id="PTHR32552:SF81">
    <property type="entry name" value="TONB-DEPENDENT OUTER MEMBRANE RECEPTOR"/>
    <property type="match status" value="1"/>
</dbReference>
<evidence type="ECO:0000256" key="13">
    <source>
        <dbReference type="SAM" id="SignalP"/>
    </source>
</evidence>
<evidence type="ECO:0000259" key="15">
    <source>
        <dbReference type="Pfam" id="PF07715"/>
    </source>
</evidence>
<keyword evidence="13" id="KW-0732">Signal</keyword>
<gene>
    <name evidence="16" type="ORF">ACFQDM_06250</name>
</gene>
<evidence type="ECO:0000259" key="14">
    <source>
        <dbReference type="Pfam" id="PF00593"/>
    </source>
</evidence>
<evidence type="ECO:0000313" key="16">
    <source>
        <dbReference type="EMBL" id="MFC6197671.1"/>
    </source>
</evidence>
<comment type="caution">
    <text evidence="16">The sequence shown here is derived from an EMBL/GenBank/DDBJ whole genome shotgun (WGS) entry which is preliminary data.</text>
</comment>
<evidence type="ECO:0000256" key="2">
    <source>
        <dbReference type="ARBA" id="ARBA00022448"/>
    </source>
</evidence>
<evidence type="ECO:0000256" key="8">
    <source>
        <dbReference type="ARBA" id="ARBA00023077"/>
    </source>
</evidence>
<dbReference type="Gene3D" id="2.40.170.20">
    <property type="entry name" value="TonB-dependent receptor, beta-barrel domain"/>
    <property type="match status" value="1"/>
</dbReference>
<keyword evidence="7" id="KW-0406">Ion transport</keyword>
<evidence type="ECO:0000256" key="10">
    <source>
        <dbReference type="ARBA" id="ARBA00023237"/>
    </source>
</evidence>
<keyword evidence="17" id="KW-1185">Reference proteome</keyword>
<evidence type="ECO:0000256" key="5">
    <source>
        <dbReference type="ARBA" id="ARBA00022692"/>
    </source>
</evidence>
<accession>A0ABW1S7M2</accession>
<dbReference type="Proteomes" id="UP001596303">
    <property type="component" value="Unassembled WGS sequence"/>
</dbReference>
<keyword evidence="5 11" id="KW-0812">Transmembrane</keyword>
<dbReference type="PANTHER" id="PTHR32552">
    <property type="entry name" value="FERRICHROME IRON RECEPTOR-RELATED"/>
    <property type="match status" value="1"/>
</dbReference>
<keyword evidence="16" id="KW-0675">Receptor</keyword>
<keyword evidence="6" id="KW-0408">Iron</keyword>
<dbReference type="RefSeq" id="WP_377376904.1">
    <property type="nucleotide sequence ID" value="NZ_JBHSSW010000005.1"/>
</dbReference>
<organism evidence="16 17">
    <name type="scientific">Ponticaulis profundi</name>
    <dbReference type="NCBI Taxonomy" id="2665222"/>
    <lineage>
        <taxon>Bacteria</taxon>
        <taxon>Pseudomonadati</taxon>
        <taxon>Pseudomonadota</taxon>
        <taxon>Alphaproteobacteria</taxon>
        <taxon>Hyphomonadales</taxon>
        <taxon>Hyphomonadaceae</taxon>
        <taxon>Ponticaulis</taxon>
    </lineage>
</organism>
<dbReference type="CDD" id="cd01347">
    <property type="entry name" value="ligand_gated_channel"/>
    <property type="match status" value="1"/>
</dbReference>
<dbReference type="Pfam" id="PF07715">
    <property type="entry name" value="Plug"/>
    <property type="match status" value="1"/>
</dbReference>